<comment type="caution">
    <text evidence="2">Lacks conserved residue(s) required for the propagation of feature annotation.</text>
</comment>
<keyword evidence="2" id="KW-0472">Membrane</keyword>
<comment type="subunit">
    <text evidence="2">Component of the lipopolysaccharide transport and assembly complex. Interacts with LptE and LptA.</text>
</comment>
<dbReference type="GO" id="GO:0043165">
    <property type="term" value="P:Gram-negative-bacterium-type cell outer membrane assembly"/>
    <property type="evidence" value="ECO:0007669"/>
    <property type="project" value="UniProtKB-UniRule"/>
</dbReference>
<dbReference type="InterPro" id="IPR007543">
    <property type="entry name" value="LptD_C"/>
</dbReference>
<keyword evidence="5" id="KW-1185">Reference proteome</keyword>
<comment type="similarity">
    <text evidence="2">Belongs to the LptD family.</text>
</comment>
<dbReference type="GO" id="GO:1990351">
    <property type="term" value="C:transporter complex"/>
    <property type="evidence" value="ECO:0007669"/>
    <property type="project" value="TreeGrafter"/>
</dbReference>
<dbReference type="Pfam" id="PF04453">
    <property type="entry name" value="LptD"/>
    <property type="match status" value="1"/>
</dbReference>
<dbReference type="GO" id="GO:0009279">
    <property type="term" value="C:cell outer membrane"/>
    <property type="evidence" value="ECO:0007669"/>
    <property type="project" value="UniProtKB-SubCell"/>
</dbReference>
<comment type="function">
    <text evidence="2">Together with LptE, is involved in the assembly of lipopolysaccharide (LPS) at the surface of the outer membrane.</text>
</comment>
<dbReference type="PANTHER" id="PTHR30189:SF1">
    <property type="entry name" value="LPS-ASSEMBLY PROTEIN LPTD"/>
    <property type="match status" value="1"/>
</dbReference>
<evidence type="ECO:0000259" key="3">
    <source>
        <dbReference type="Pfam" id="PF04453"/>
    </source>
</evidence>
<feature type="domain" description="LptD C-terminal" evidence="3">
    <location>
        <begin position="387"/>
        <end position="782"/>
    </location>
</feature>
<protein>
    <recommendedName>
        <fullName evidence="2">LPS-assembly protein LptD</fullName>
    </recommendedName>
</protein>
<comment type="caution">
    <text evidence="4">The sequence shown here is derived from an EMBL/GenBank/DDBJ whole genome shotgun (WGS) entry which is preliminary data.</text>
</comment>
<name>A0A7X5U9P0_9GAMM</name>
<reference evidence="4 5" key="1">
    <citation type="submission" date="2020-03" db="EMBL/GenBank/DDBJ databases">
        <authorList>
            <person name="Lai Q."/>
        </authorList>
    </citation>
    <scope>NUCLEOTIDE SEQUENCE [LARGE SCALE GENOMIC DNA]</scope>
    <source>
        <strain evidence="4 5">CCUG 25036</strain>
    </source>
</reference>
<dbReference type="HAMAP" id="MF_01411">
    <property type="entry name" value="LPS_assembly_LptD"/>
    <property type="match status" value="1"/>
</dbReference>
<evidence type="ECO:0000313" key="5">
    <source>
        <dbReference type="Proteomes" id="UP000490980"/>
    </source>
</evidence>
<dbReference type="InterPro" id="IPR050218">
    <property type="entry name" value="LptD"/>
</dbReference>
<dbReference type="AlphaFoldDB" id="A0A7X5U9P0"/>
<dbReference type="PANTHER" id="PTHR30189">
    <property type="entry name" value="LPS-ASSEMBLY PROTEIN"/>
    <property type="match status" value="1"/>
</dbReference>
<keyword evidence="1 2" id="KW-0998">Cell outer membrane</keyword>
<proteinExistence type="inferred from homology"/>
<comment type="subcellular location">
    <subcellularLocation>
        <location evidence="2">Cell outer membrane</location>
    </subcellularLocation>
</comment>
<dbReference type="GO" id="GO:0015920">
    <property type="term" value="P:lipopolysaccharide transport"/>
    <property type="evidence" value="ECO:0007669"/>
    <property type="project" value="InterPro"/>
</dbReference>
<dbReference type="EMBL" id="JAARLZ010000004">
    <property type="protein sequence ID" value="NII06342.1"/>
    <property type="molecule type" value="Genomic_DNA"/>
</dbReference>
<organism evidence="4 5">
    <name type="scientific">Luteibacter anthropi</name>
    <dbReference type="NCBI Taxonomy" id="564369"/>
    <lineage>
        <taxon>Bacteria</taxon>
        <taxon>Pseudomonadati</taxon>
        <taxon>Pseudomonadota</taxon>
        <taxon>Gammaproteobacteria</taxon>
        <taxon>Lysobacterales</taxon>
        <taxon>Rhodanobacteraceae</taxon>
        <taxon>Luteibacter</taxon>
    </lineage>
</organism>
<sequence length="881" mass="98809">MRPQGTLRQGGAPACGRCDDSATLAPFRTDKTEPVTSRISILPQRRLLATAVALVIAGTAVGVQAKTPKNSNVIQAGSTQAPVANCPLGSFICPPRPLSYAMCRPNAMLGFYEPEITKDTTLRATAATDVHSGIDDGGKSGVKVESPEPNVYHMTGGVRLERADQVMRADDVTYNSDSTAYDAEGNVRYQEAGMLVSADRMTGTTTPNEGEAENVRYQLLQSRGNGVAEHATVLDPQHGRFRMATYSTCDVGSHMWDFRAKTLNLNKETGVGVARNATMRFKNVPFMYLPYFTFPLDDRRKSGFLYPTFGSSSYSGIYLSTPYYLNLAPNYDATIDPRYYSDRGFMLGGEFRYLLPKSNGTVYFQYMANDKGPDQDISHTSDRDGSKQRYLIQVTNSTDLGDGFHFGANINHASDNQYFRDFSNDLYSSAIGLLTSSAYVSKGGKYWNASLGVDDYQNVDAGLPNYVTPYRRWPRATFNVDAPVTNWLDVGVATEAVAFRKLDPSPLIAANNPLFPGQVDGNRLDIAPFVSADFSGASWFVRPRLEYRYTGYQLDSDYQKFNYTQRTPSRSLPIASLDTGLIFDRQTNLFGTSYTQTLEPRLYYLYVPYRNQNNLPLFDTSEMSFDFWQLFTTNRFSGADRQMDANNLTAALTTRLLDDHGVERFSASIGQIHYFSDQKVQAAPYITPTTFDKSDYVAQMSMQFNDNWRLNSSYQWNPNKKPGIYFNDQGVIPVQGRDTDLATVQIQRRIKGDGIVNFSYRYRRNVMEQFDTSVVYPVSERWRALARWVFARRDVVPITVAGFNGGNPFNTFTYSHRTLDAAVGIEYDSCCAAFRLLGRHYVHDYTRSTANAIMFEVEFKGLGSLNPQSGQYLRRAILGYQ</sequence>
<evidence type="ECO:0000256" key="2">
    <source>
        <dbReference type="HAMAP-Rule" id="MF_01411"/>
    </source>
</evidence>
<dbReference type="Proteomes" id="UP000490980">
    <property type="component" value="Unassembled WGS sequence"/>
</dbReference>
<gene>
    <name evidence="2 4" type="primary">lptD</name>
    <name evidence="4" type="ORF">HBF25_08095</name>
</gene>
<dbReference type="InterPro" id="IPR020889">
    <property type="entry name" value="LipoPS_assembly_LptD"/>
</dbReference>
<evidence type="ECO:0000256" key="1">
    <source>
        <dbReference type="ARBA" id="ARBA00023237"/>
    </source>
</evidence>
<evidence type="ECO:0000313" key="4">
    <source>
        <dbReference type="EMBL" id="NII06342.1"/>
    </source>
</evidence>
<accession>A0A7X5U9P0</accession>
<keyword evidence="2" id="KW-0732">Signal</keyword>